<comment type="caution">
    <text evidence="1">The sequence shown here is derived from an EMBL/GenBank/DDBJ whole genome shotgun (WGS) entry which is preliminary data.</text>
</comment>
<reference evidence="1" key="1">
    <citation type="journal article" date="2014" name="Front. Microbiol.">
        <title>High frequency of phylogenetically diverse reductive dehalogenase-homologous genes in deep subseafloor sedimentary metagenomes.</title>
        <authorList>
            <person name="Kawai M."/>
            <person name="Futagami T."/>
            <person name="Toyoda A."/>
            <person name="Takaki Y."/>
            <person name="Nishi S."/>
            <person name="Hori S."/>
            <person name="Arai W."/>
            <person name="Tsubouchi T."/>
            <person name="Morono Y."/>
            <person name="Uchiyama I."/>
            <person name="Ito T."/>
            <person name="Fujiyama A."/>
            <person name="Inagaki F."/>
            <person name="Takami H."/>
        </authorList>
    </citation>
    <scope>NUCLEOTIDE SEQUENCE</scope>
    <source>
        <strain evidence="1">Expedition CK06-06</strain>
    </source>
</reference>
<gene>
    <name evidence="1" type="ORF">S06H3_02539</name>
</gene>
<name>X1K5I8_9ZZZZ</name>
<proteinExistence type="predicted"/>
<dbReference type="AlphaFoldDB" id="X1K5I8"/>
<evidence type="ECO:0000313" key="1">
    <source>
        <dbReference type="EMBL" id="GAI01833.1"/>
    </source>
</evidence>
<organism evidence="1">
    <name type="scientific">marine sediment metagenome</name>
    <dbReference type="NCBI Taxonomy" id="412755"/>
    <lineage>
        <taxon>unclassified sequences</taxon>
        <taxon>metagenomes</taxon>
        <taxon>ecological metagenomes</taxon>
    </lineage>
</organism>
<sequence length="145" mass="15576">MKRIFTKVFAGKMTLSSSYETKQPAALSWLAQESYDILGASGVAWCDAPNENDGFAWITAELSQVGIADQDGSILKVTAGEGWNTVPQGIHGISGHNAVMFPDGSSVPLREEGYLYLNLLGMNKSAGQAVFGYAVTVYYTKKGSR</sequence>
<dbReference type="EMBL" id="BARV01000753">
    <property type="protein sequence ID" value="GAI01833.1"/>
    <property type="molecule type" value="Genomic_DNA"/>
</dbReference>
<protein>
    <submittedName>
        <fullName evidence="1">Uncharacterized protein</fullName>
    </submittedName>
</protein>
<accession>X1K5I8</accession>